<evidence type="ECO:0000313" key="1">
    <source>
        <dbReference type="EMBL" id="MFA0789142.1"/>
    </source>
</evidence>
<dbReference type="InterPro" id="IPR029044">
    <property type="entry name" value="Nucleotide-diphossugar_trans"/>
</dbReference>
<name>A0ABV4NIH5_9GAMM</name>
<evidence type="ECO:0000313" key="2">
    <source>
        <dbReference type="Proteomes" id="UP001569414"/>
    </source>
</evidence>
<accession>A0ABV4NIH5</accession>
<sequence>MLNYLIKKQLKRHDLGNNMKLEALVRSHLLGQQALMSNEPGVGNTKRHKIIVSLTSFDQRIHDIYLCIESLFQQSLKADVVVLWLSLQDFPDGDIPELLKKQQSRGLKICFVEEDFGPYKKYVYAFDQFPDSLIITVDDDVLYPLDMIDILYQAYLRDPSNIYCHRAHRIEVDKKGEILPYQKWRSGRENWCGKSNTQPCHRVFPTGVGGVLYHPGSLHKDAFDSEKFLALCPKADDIWLKAMSVRQGTRAARVPDSRHWRDRFLTIPSARAQSLKRENLKSKYGNDYKIRRVFSEYKLLELL</sequence>
<proteinExistence type="predicted"/>
<protein>
    <recommendedName>
        <fullName evidence="3">Glycosyl transferase family 2</fullName>
    </recommendedName>
</protein>
<dbReference type="EMBL" id="JBGMEL010000001">
    <property type="protein sequence ID" value="MFA0789142.1"/>
    <property type="molecule type" value="Genomic_DNA"/>
</dbReference>
<keyword evidence="2" id="KW-1185">Reference proteome</keyword>
<evidence type="ECO:0008006" key="3">
    <source>
        <dbReference type="Google" id="ProtNLM"/>
    </source>
</evidence>
<organism evidence="1 2">
    <name type="scientific">Microbulbifer echini</name>
    <dbReference type="NCBI Taxonomy" id="1529067"/>
    <lineage>
        <taxon>Bacteria</taxon>
        <taxon>Pseudomonadati</taxon>
        <taxon>Pseudomonadota</taxon>
        <taxon>Gammaproteobacteria</taxon>
        <taxon>Cellvibrionales</taxon>
        <taxon>Microbulbiferaceae</taxon>
        <taxon>Microbulbifer</taxon>
    </lineage>
</organism>
<comment type="caution">
    <text evidence="1">The sequence shown here is derived from an EMBL/GenBank/DDBJ whole genome shotgun (WGS) entry which is preliminary data.</text>
</comment>
<dbReference type="RefSeq" id="WP_299579632.1">
    <property type="nucleotide sequence ID" value="NZ_JBGMEL010000001.1"/>
</dbReference>
<gene>
    <name evidence="1" type="ORF">ACCI51_01205</name>
</gene>
<dbReference type="Proteomes" id="UP001569414">
    <property type="component" value="Unassembled WGS sequence"/>
</dbReference>
<reference evidence="1 2" key="1">
    <citation type="submission" date="2024-08" db="EMBL/GenBank/DDBJ databases">
        <authorList>
            <person name="Ishaq N."/>
        </authorList>
    </citation>
    <scope>NUCLEOTIDE SEQUENCE [LARGE SCALE GENOMIC DNA]</scope>
    <source>
        <strain evidence="1 2">JCM 30400</strain>
    </source>
</reference>
<dbReference type="Gene3D" id="3.90.550.10">
    <property type="entry name" value="Spore Coat Polysaccharide Biosynthesis Protein SpsA, Chain A"/>
    <property type="match status" value="1"/>
</dbReference>
<dbReference type="SUPFAM" id="SSF53448">
    <property type="entry name" value="Nucleotide-diphospho-sugar transferases"/>
    <property type="match status" value="1"/>
</dbReference>